<feature type="domain" description="Ribonuclease H1 N-terminal" evidence="1">
    <location>
        <begin position="10"/>
        <end position="53"/>
    </location>
</feature>
<evidence type="ECO:0000313" key="3">
    <source>
        <dbReference type="Proteomes" id="UP001220324"/>
    </source>
</evidence>
<dbReference type="InterPro" id="IPR037056">
    <property type="entry name" value="RNase_H1_N_sf"/>
</dbReference>
<dbReference type="Pfam" id="PF01693">
    <property type="entry name" value="Cauli_VI"/>
    <property type="match status" value="2"/>
</dbReference>
<comment type="caution">
    <text evidence="2">The sequence shown here is derived from an EMBL/GenBank/DDBJ whole genome shotgun (WGS) entry which is preliminary data.</text>
</comment>
<dbReference type="AlphaFoldDB" id="A0AAD6GI44"/>
<name>A0AAD6GI44_9EURO</name>
<keyword evidence="3" id="KW-1185">Reference proteome</keyword>
<dbReference type="Gene3D" id="3.40.970.10">
    <property type="entry name" value="Ribonuclease H1, N-terminal domain"/>
    <property type="match status" value="2"/>
</dbReference>
<dbReference type="SUPFAM" id="SSF55658">
    <property type="entry name" value="L9 N-domain-like"/>
    <property type="match status" value="2"/>
</dbReference>
<feature type="domain" description="Ribonuclease H1 N-terminal" evidence="1">
    <location>
        <begin position="82"/>
        <end position="127"/>
    </location>
</feature>
<accession>A0AAD6GI44</accession>
<dbReference type="InterPro" id="IPR011320">
    <property type="entry name" value="RNase_H1_N"/>
</dbReference>
<dbReference type="Proteomes" id="UP001220324">
    <property type="component" value="Unassembled WGS sequence"/>
</dbReference>
<dbReference type="InterPro" id="IPR009027">
    <property type="entry name" value="Ribosomal_bL9/RNase_H1_N"/>
</dbReference>
<dbReference type="EMBL" id="JAQIZZ010000002">
    <property type="protein sequence ID" value="KAJ5552354.1"/>
    <property type="molecule type" value="Genomic_DNA"/>
</dbReference>
<evidence type="ECO:0000313" key="2">
    <source>
        <dbReference type="EMBL" id="KAJ5552354.1"/>
    </source>
</evidence>
<organism evidence="2 3">
    <name type="scientific">Penicillium frequentans</name>
    <dbReference type="NCBI Taxonomy" id="3151616"/>
    <lineage>
        <taxon>Eukaryota</taxon>
        <taxon>Fungi</taxon>
        <taxon>Dikarya</taxon>
        <taxon>Ascomycota</taxon>
        <taxon>Pezizomycotina</taxon>
        <taxon>Eurotiomycetes</taxon>
        <taxon>Eurotiomycetidae</taxon>
        <taxon>Eurotiales</taxon>
        <taxon>Aspergillaceae</taxon>
        <taxon>Penicillium</taxon>
    </lineage>
</organism>
<reference evidence="2 3" key="1">
    <citation type="journal article" date="2023" name="IMA Fungus">
        <title>Comparative genomic study of the Penicillium genus elucidates a diverse pangenome and 15 lateral gene transfer events.</title>
        <authorList>
            <person name="Petersen C."/>
            <person name="Sorensen T."/>
            <person name="Nielsen M.R."/>
            <person name="Sondergaard T.E."/>
            <person name="Sorensen J.L."/>
            <person name="Fitzpatrick D.A."/>
            <person name="Frisvad J.C."/>
            <person name="Nielsen K.L."/>
        </authorList>
    </citation>
    <scope>NUCLEOTIDE SEQUENCE [LARGE SCALE GENOMIC DNA]</scope>
    <source>
        <strain evidence="2 3">IBT 35679</strain>
    </source>
</reference>
<evidence type="ECO:0000259" key="1">
    <source>
        <dbReference type="Pfam" id="PF01693"/>
    </source>
</evidence>
<sequence length="199" mass="22762">MSPKRKNKEYYAILKGRVEEPTIFSSWGHAHPRITWYDGAVSRSFTTLKEARGYMKEEGVPKPIEIIKSEDENTTPKGGNGFYAVANGNNPDVYPFYRGKTGSEKEVKKVTGSCHKRFRTRAQAEAFIEDWNETCAEIWSKPINKEPDQGFRPRDTEASRPYKMMQTTEVFLQEPVALADIDELEKKTTKLSLQDETGE</sequence>
<protein>
    <recommendedName>
        <fullName evidence="1">Ribonuclease H1 N-terminal domain-containing protein</fullName>
    </recommendedName>
</protein>
<gene>
    <name evidence="2" type="ORF">N7494_001732</name>
</gene>
<proteinExistence type="predicted"/>